<organism evidence="1 2">
    <name type="scientific">Yinghuangia soli</name>
    <dbReference type="NCBI Taxonomy" id="2908204"/>
    <lineage>
        <taxon>Bacteria</taxon>
        <taxon>Bacillati</taxon>
        <taxon>Actinomycetota</taxon>
        <taxon>Actinomycetes</taxon>
        <taxon>Kitasatosporales</taxon>
        <taxon>Streptomycetaceae</taxon>
        <taxon>Yinghuangia</taxon>
    </lineage>
</organism>
<proteinExistence type="predicted"/>
<keyword evidence="2" id="KW-1185">Reference proteome</keyword>
<dbReference type="AlphaFoldDB" id="A0AA41Q011"/>
<sequence>MPATPDGRTIPPFAADERTMLEAWLDFHRETLLAKCAGLDDEQLRTASAKPSPLTLLGLVQHMSEVERNWFQRVFAGRNVPHVYPDADGAGFIVVPQRGLAEAAETWRAEIALGRELAEGADLDATRPARGTDGASGRRPAEEQVFTLRWILVHLIEEYARHNGHADLLRERLDGTSGV</sequence>
<dbReference type="Proteomes" id="UP001165378">
    <property type="component" value="Unassembled WGS sequence"/>
</dbReference>
<comment type="caution">
    <text evidence="1">The sequence shown here is derived from an EMBL/GenBank/DDBJ whole genome shotgun (WGS) entry which is preliminary data.</text>
</comment>
<dbReference type="SUPFAM" id="SSF109854">
    <property type="entry name" value="DinB/YfiT-like putative metalloenzymes"/>
    <property type="match status" value="1"/>
</dbReference>
<dbReference type="Pfam" id="PF04978">
    <property type="entry name" value="MST"/>
    <property type="match status" value="1"/>
</dbReference>
<name>A0AA41Q011_9ACTN</name>
<dbReference type="InterPro" id="IPR034660">
    <property type="entry name" value="DinB/YfiT-like"/>
</dbReference>
<evidence type="ECO:0000313" key="1">
    <source>
        <dbReference type="EMBL" id="MCF2528470.1"/>
    </source>
</evidence>
<gene>
    <name evidence="1" type="ORF">LZ495_14735</name>
</gene>
<protein>
    <submittedName>
        <fullName evidence="1">DinB family protein</fullName>
    </submittedName>
</protein>
<dbReference type="RefSeq" id="WP_235052642.1">
    <property type="nucleotide sequence ID" value="NZ_JAKFHA010000007.1"/>
</dbReference>
<dbReference type="Gene3D" id="1.20.120.450">
    <property type="entry name" value="dinb family like domain"/>
    <property type="match status" value="1"/>
</dbReference>
<reference evidence="1" key="1">
    <citation type="submission" date="2022-01" db="EMBL/GenBank/DDBJ databases">
        <title>Genome-Based Taxonomic Classification of the Phylum Actinobacteria.</title>
        <authorList>
            <person name="Gao Y."/>
        </authorList>
    </citation>
    <scope>NUCLEOTIDE SEQUENCE</scope>
    <source>
        <strain evidence="1">KLBMP 8922</strain>
    </source>
</reference>
<dbReference type="InterPro" id="IPR007061">
    <property type="entry name" value="MST-like"/>
</dbReference>
<evidence type="ECO:0000313" key="2">
    <source>
        <dbReference type="Proteomes" id="UP001165378"/>
    </source>
</evidence>
<accession>A0AA41Q011</accession>
<dbReference type="EMBL" id="JAKFHA010000007">
    <property type="protein sequence ID" value="MCF2528470.1"/>
    <property type="molecule type" value="Genomic_DNA"/>
</dbReference>